<evidence type="ECO:0000313" key="9">
    <source>
        <dbReference type="Proteomes" id="UP000007431"/>
    </source>
</evidence>
<feature type="chain" id="PRO_5003120067" description="Glucosidase 2 subunit beta" evidence="6">
    <location>
        <begin position="17"/>
        <end position="542"/>
    </location>
</feature>
<dbReference type="InterPro" id="IPR028146">
    <property type="entry name" value="PRKCSH_N"/>
</dbReference>
<dbReference type="CDD" id="cd00112">
    <property type="entry name" value="LDLa"/>
    <property type="match status" value="1"/>
</dbReference>
<name>D8PLW0_SCHCM</name>
<feature type="compositionally biased region" description="Basic and acidic residues" evidence="5">
    <location>
        <begin position="272"/>
        <end position="293"/>
    </location>
</feature>
<proteinExistence type="predicted"/>
<evidence type="ECO:0000259" key="7">
    <source>
        <dbReference type="PROSITE" id="PS51914"/>
    </source>
</evidence>
<evidence type="ECO:0000256" key="5">
    <source>
        <dbReference type="SAM" id="MobiDB-lite"/>
    </source>
</evidence>
<dbReference type="eggNOG" id="KOG2397">
    <property type="taxonomic scope" value="Eukaryota"/>
</dbReference>
<dbReference type="InterPro" id="IPR002172">
    <property type="entry name" value="LDrepeatLR_classA_rpt"/>
</dbReference>
<dbReference type="EMBL" id="GL377302">
    <property type="protein sequence ID" value="EFJ02055.1"/>
    <property type="molecule type" value="Genomic_DNA"/>
</dbReference>
<accession>D8PLW0</accession>
<keyword evidence="3" id="KW-0256">Endoplasmic reticulum</keyword>
<evidence type="ECO:0000256" key="6">
    <source>
        <dbReference type="SAM" id="SignalP"/>
    </source>
</evidence>
<evidence type="ECO:0000313" key="8">
    <source>
        <dbReference type="EMBL" id="EFJ02055.1"/>
    </source>
</evidence>
<dbReference type="KEGG" id="scm:SCHCO_02624593"/>
<dbReference type="Gene3D" id="2.70.130.10">
    <property type="entry name" value="Mannose-6-phosphate receptor binding domain"/>
    <property type="match status" value="1"/>
</dbReference>
<dbReference type="STRING" id="578458.D8PLW0"/>
<dbReference type="SUPFAM" id="SSF50911">
    <property type="entry name" value="Mannose 6-phosphate receptor domain"/>
    <property type="match status" value="1"/>
</dbReference>
<feature type="signal peptide" evidence="6">
    <location>
        <begin position="1"/>
        <end position="16"/>
    </location>
</feature>
<dbReference type="Pfam" id="PF12999">
    <property type="entry name" value="PRKCSH-like"/>
    <property type="match status" value="1"/>
</dbReference>
<dbReference type="RefSeq" id="XP_003036957.1">
    <property type="nucleotide sequence ID" value="XM_003036911.1"/>
</dbReference>
<keyword evidence="4" id="KW-1015">Disulfide bond</keyword>
<dbReference type="InterPro" id="IPR009011">
    <property type="entry name" value="Man6P_isomerase_rcpt-bd_dom_sf"/>
</dbReference>
<evidence type="ECO:0000256" key="1">
    <source>
        <dbReference type="ARBA" id="ARBA00022387"/>
    </source>
</evidence>
<evidence type="ECO:0000256" key="4">
    <source>
        <dbReference type="ARBA" id="ARBA00023157"/>
    </source>
</evidence>
<dbReference type="AlphaFoldDB" id="D8PLW0"/>
<organism evidence="9">
    <name type="scientific">Schizophyllum commune (strain H4-8 / FGSC 9210)</name>
    <name type="common">Split gill fungus</name>
    <dbReference type="NCBI Taxonomy" id="578458"/>
    <lineage>
        <taxon>Eukaryota</taxon>
        <taxon>Fungi</taxon>
        <taxon>Dikarya</taxon>
        <taxon>Basidiomycota</taxon>
        <taxon>Agaricomycotina</taxon>
        <taxon>Agaricomycetes</taxon>
        <taxon>Agaricomycetidae</taxon>
        <taxon>Agaricales</taxon>
        <taxon>Schizophyllaceae</taxon>
        <taxon>Schizophyllum</taxon>
    </lineage>
</organism>
<evidence type="ECO:0000256" key="3">
    <source>
        <dbReference type="ARBA" id="ARBA00022824"/>
    </source>
</evidence>
<dbReference type="InterPro" id="IPR039794">
    <property type="entry name" value="Gtb1-like"/>
</dbReference>
<dbReference type="GeneID" id="9589490"/>
<feature type="domain" description="MRH" evidence="7">
    <location>
        <begin position="427"/>
        <end position="532"/>
    </location>
</feature>
<dbReference type="OMA" id="YENGQHC"/>
<dbReference type="Pfam" id="PF13015">
    <property type="entry name" value="PRKCSH_1"/>
    <property type="match status" value="1"/>
</dbReference>
<gene>
    <name evidence="8" type="ORF">SCHCODRAFT_63868</name>
</gene>
<keyword evidence="9" id="KW-1185">Reference proteome</keyword>
<sequence>MRAALLLLPILSPVLAAYEKTLGVPPALLLKYSPQASGKWRCLDGSKEIPWDFVNDDSCDCPDGSDEPGTSACPNSTFYCRNEGHIGATIPSSRVNDGICEAECCDGSDEAPGVCPNTCKEVGEAYRQKRAQELKIQKTGSKIRSSYIAYAQKEKKRLEGLVQNLADEIAVRAKEVERLRDIADRAESISAAALERKKQSPVFQTLLEHASALKSLQREYKKRAAAEKQLGEILDTLRSGYNPNYQDMAVLAAVRAWEEHAGLPHVGVEADAAAKEEEAGDKGKKEKAKKDEKIPEDEWTLEELEQDLDELLKMDYVELLLESEDGSAASDGSMIFDLAAYLPDSVIPAYEDFKDAFVVLLQTFGIIKPQTDSPSGTDTSKSRQALQSAEKALSKVEKDKKDADEQLAKLSDPAGYGTEGEWKKLQDLCIEREMGDYKYELCFFKEAKQKPLKGGSNFSLGKWGSWNTDAEKGTPEYYSKQLYTKGARCWNGPERTVSVVLTCGTDNAITSVSELEKCQYQYTATTPALCLPVDEGNVKDEL</sequence>
<dbReference type="FunCoup" id="D8PLW0">
    <property type="interactions" value="666"/>
</dbReference>
<dbReference type="InterPro" id="IPR036607">
    <property type="entry name" value="PRKCSH"/>
</dbReference>
<dbReference type="PANTHER" id="PTHR12630:SF1">
    <property type="entry name" value="GLUCOSIDASE 2 SUBUNIT BETA"/>
    <property type="match status" value="1"/>
</dbReference>
<dbReference type="GO" id="GO:0017177">
    <property type="term" value="C:glucosidase II complex"/>
    <property type="evidence" value="ECO:0007669"/>
    <property type="project" value="TreeGrafter"/>
</dbReference>
<dbReference type="PANTHER" id="PTHR12630">
    <property type="entry name" value="N-LINKED OLIGOSACCHARIDE PROCESSING"/>
    <property type="match status" value="1"/>
</dbReference>
<protein>
    <recommendedName>
        <fullName evidence="1">Glucosidase 2 subunit beta</fullName>
    </recommendedName>
</protein>
<dbReference type="PROSITE" id="PS51914">
    <property type="entry name" value="MRH"/>
    <property type="match status" value="1"/>
</dbReference>
<evidence type="ECO:0000256" key="2">
    <source>
        <dbReference type="ARBA" id="ARBA00022729"/>
    </source>
</evidence>
<reference evidence="8 9" key="1">
    <citation type="journal article" date="2010" name="Nat. Biotechnol.">
        <title>Genome sequence of the model mushroom Schizophyllum commune.</title>
        <authorList>
            <person name="Ohm R.A."/>
            <person name="de Jong J.F."/>
            <person name="Lugones L.G."/>
            <person name="Aerts A."/>
            <person name="Kothe E."/>
            <person name="Stajich J.E."/>
            <person name="de Vries R.P."/>
            <person name="Record E."/>
            <person name="Levasseur A."/>
            <person name="Baker S.E."/>
            <person name="Bartholomew K.A."/>
            <person name="Coutinho P.M."/>
            <person name="Erdmann S."/>
            <person name="Fowler T.J."/>
            <person name="Gathman A.C."/>
            <person name="Lombard V."/>
            <person name="Henrissat B."/>
            <person name="Knabe N."/>
            <person name="Kuees U."/>
            <person name="Lilly W.W."/>
            <person name="Lindquist E."/>
            <person name="Lucas S."/>
            <person name="Magnuson J.K."/>
            <person name="Piumi F."/>
            <person name="Raudaskoski M."/>
            <person name="Salamov A."/>
            <person name="Schmutz J."/>
            <person name="Schwarze F.W.M.R."/>
            <person name="vanKuyk P.A."/>
            <person name="Horton J.S."/>
            <person name="Grigoriev I.V."/>
            <person name="Woesten H.A.B."/>
        </authorList>
    </citation>
    <scope>NUCLEOTIDE SEQUENCE [LARGE SCALE GENOMIC DNA]</scope>
    <source>
        <strain evidence="9">H4-8 / FGSC 9210</strain>
    </source>
</reference>
<dbReference type="InterPro" id="IPR044865">
    <property type="entry name" value="MRH_dom"/>
</dbReference>
<dbReference type="GO" id="GO:0006491">
    <property type="term" value="P:N-glycan processing"/>
    <property type="evidence" value="ECO:0007669"/>
    <property type="project" value="TreeGrafter"/>
</dbReference>
<dbReference type="VEuPathDB" id="FungiDB:SCHCODRAFT_02624593"/>
<dbReference type="InParanoid" id="D8PLW0"/>
<dbReference type="OrthoDB" id="28322at2759"/>
<dbReference type="Proteomes" id="UP000007431">
    <property type="component" value="Unassembled WGS sequence"/>
</dbReference>
<feature type="region of interest" description="Disordered" evidence="5">
    <location>
        <begin position="272"/>
        <end position="294"/>
    </location>
</feature>
<keyword evidence="2 6" id="KW-0732">Signal</keyword>
<dbReference type="HOGENOM" id="CLU_016834_2_0_1"/>